<evidence type="ECO:0000313" key="3">
    <source>
        <dbReference type="Proteomes" id="UP001497444"/>
    </source>
</evidence>
<protein>
    <submittedName>
        <fullName evidence="2">Uncharacterized protein</fullName>
    </submittedName>
</protein>
<reference evidence="2" key="1">
    <citation type="submission" date="2024-02" db="EMBL/GenBank/DDBJ databases">
        <authorList>
            <consortium name="ELIXIR-Norway"/>
            <consortium name="Elixir Norway"/>
        </authorList>
    </citation>
    <scope>NUCLEOTIDE SEQUENCE</scope>
</reference>
<name>A0ABP0WKX3_9BRYO</name>
<dbReference type="EMBL" id="OZ020114">
    <property type="protein sequence ID" value="CAK9267089.1"/>
    <property type="molecule type" value="Genomic_DNA"/>
</dbReference>
<keyword evidence="3" id="KW-1185">Reference proteome</keyword>
<feature type="region of interest" description="Disordered" evidence="1">
    <location>
        <begin position="264"/>
        <end position="330"/>
    </location>
</feature>
<dbReference type="Proteomes" id="UP001497444">
    <property type="component" value="Chromosome 19"/>
</dbReference>
<evidence type="ECO:0000313" key="2">
    <source>
        <dbReference type="EMBL" id="CAK9267089.1"/>
    </source>
</evidence>
<feature type="compositionally biased region" description="Polar residues" evidence="1">
    <location>
        <begin position="295"/>
        <end position="305"/>
    </location>
</feature>
<feature type="region of interest" description="Disordered" evidence="1">
    <location>
        <begin position="1"/>
        <end position="62"/>
    </location>
</feature>
<feature type="compositionally biased region" description="Low complexity" evidence="1">
    <location>
        <begin position="37"/>
        <end position="53"/>
    </location>
</feature>
<accession>A0ABP0WKX3</accession>
<feature type="compositionally biased region" description="Polar residues" evidence="1">
    <location>
        <begin position="408"/>
        <end position="418"/>
    </location>
</feature>
<feature type="compositionally biased region" description="Basic and acidic residues" evidence="1">
    <location>
        <begin position="306"/>
        <end position="316"/>
    </location>
</feature>
<sequence length="535" mass="59398">MTPGPAVPRTEASKASGAKESRKKQAAPPVRDPPIPSLNALPGSGSGLSPPSGEDNQGPSPVDYTLEIEAVFPQDMVQDLKKCEAQRARKTVIRRTLGGRASHKDLVDCLKLHLPAPFVTVTLLTRGYFEILFEDEEGAKATRKLAAVEWSGWALSFSKYSENFRPNELGAEKLLTHSIKVQFPDLNVQFRTIKALTIMASSIGEVLDIESPDSYIKRPTGPMVTVEAKEKQLPNESYTQGYRISAENAVALGTWPERVCKTNLHHREESSQRSPPPLKGSWKTAPRKTPDAQRWRQTTTANTAKEQLDYEMKDSSEPSTQPEDSAKHAQELRAEGRQKLNALRNSAPIFGIQEMASAQAPSPATKSNPFAILGEGSAGAATLMEEQEVMKDGWSFQGRKRHEPKQTPPRQATQQPSSHLPHKESTPGGGKKGQLHSEVHPSYFTSLNIQVPPIKEPLRARVWPVLTRTKEGKKETLVHCKNQSQPNLPLYLRISGPTEAAETEWTQESARADLIQRLELELEENILRFKWCIKE</sequence>
<organism evidence="2 3">
    <name type="scientific">Sphagnum jensenii</name>
    <dbReference type="NCBI Taxonomy" id="128206"/>
    <lineage>
        <taxon>Eukaryota</taxon>
        <taxon>Viridiplantae</taxon>
        <taxon>Streptophyta</taxon>
        <taxon>Embryophyta</taxon>
        <taxon>Bryophyta</taxon>
        <taxon>Sphagnophytina</taxon>
        <taxon>Sphagnopsida</taxon>
        <taxon>Sphagnales</taxon>
        <taxon>Sphagnaceae</taxon>
        <taxon>Sphagnum</taxon>
    </lineage>
</organism>
<feature type="region of interest" description="Disordered" evidence="1">
    <location>
        <begin position="399"/>
        <end position="437"/>
    </location>
</feature>
<gene>
    <name evidence="2" type="ORF">CSSPJE1EN1_LOCUS12567</name>
</gene>
<proteinExistence type="predicted"/>
<evidence type="ECO:0000256" key="1">
    <source>
        <dbReference type="SAM" id="MobiDB-lite"/>
    </source>
</evidence>